<sequence>MKGEIPEFKRCCCCLPLRYGLIAWGYFKIIVDLCLIPSITYTFIFILILMKYHDKDRSRFYPELIVTMIAITLFLTDLILNLLFIVGAHKKNLKLIRAFYFHSMGVWVATFLLASFTIIISIHDFFKYEYRIMRLANILMTLCFYFVVLVAQTYFLLLLRSEITKLRNFGEFRFVNNAAEAECTMRCEEVVVATETVKSDDLRDPETNLQAPHKTDACDHSTKIQ</sequence>
<proteinExistence type="predicted"/>
<evidence type="ECO:0000313" key="1">
    <source>
        <dbReference type="EMBL" id="KAJ8719410.1"/>
    </source>
</evidence>
<protein>
    <submittedName>
        <fullName evidence="1">Uncharacterized protein</fullName>
    </submittedName>
</protein>
<name>A0ACC2QLS0_9NEOP</name>
<dbReference type="Proteomes" id="UP001231649">
    <property type="component" value="Chromosome 3"/>
</dbReference>
<evidence type="ECO:0000313" key="2">
    <source>
        <dbReference type="Proteomes" id="UP001231649"/>
    </source>
</evidence>
<comment type="caution">
    <text evidence="1">The sequence shown here is derived from an EMBL/GenBank/DDBJ whole genome shotgun (WGS) entry which is preliminary data.</text>
</comment>
<accession>A0ACC2QLS0</accession>
<gene>
    <name evidence="1" type="ORF">PYW08_011585</name>
</gene>
<keyword evidence="2" id="KW-1185">Reference proteome</keyword>
<dbReference type="EMBL" id="CM056779">
    <property type="protein sequence ID" value="KAJ8719410.1"/>
    <property type="molecule type" value="Genomic_DNA"/>
</dbReference>
<organism evidence="1 2">
    <name type="scientific">Mythimna loreyi</name>
    <dbReference type="NCBI Taxonomy" id="667449"/>
    <lineage>
        <taxon>Eukaryota</taxon>
        <taxon>Metazoa</taxon>
        <taxon>Ecdysozoa</taxon>
        <taxon>Arthropoda</taxon>
        <taxon>Hexapoda</taxon>
        <taxon>Insecta</taxon>
        <taxon>Pterygota</taxon>
        <taxon>Neoptera</taxon>
        <taxon>Endopterygota</taxon>
        <taxon>Lepidoptera</taxon>
        <taxon>Glossata</taxon>
        <taxon>Ditrysia</taxon>
        <taxon>Noctuoidea</taxon>
        <taxon>Noctuidae</taxon>
        <taxon>Noctuinae</taxon>
        <taxon>Hadenini</taxon>
        <taxon>Mythimna</taxon>
    </lineage>
</organism>
<reference evidence="1" key="1">
    <citation type="submission" date="2023-03" db="EMBL/GenBank/DDBJ databases">
        <title>Chromosome-level genomes of two armyworms, Mythimna separata and Mythimna loreyi, provide insights into the biosynthesis and reception of sex pheromones.</title>
        <authorList>
            <person name="Zhao H."/>
        </authorList>
    </citation>
    <scope>NUCLEOTIDE SEQUENCE</scope>
    <source>
        <strain evidence="1">BeijingLab</strain>
    </source>
</reference>